<accession>A0A6C0KHC9</accession>
<organism evidence="1">
    <name type="scientific">viral metagenome</name>
    <dbReference type="NCBI Taxonomy" id="1070528"/>
    <lineage>
        <taxon>unclassified sequences</taxon>
        <taxon>metagenomes</taxon>
        <taxon>organismal metagenomes</taxon>
    </lineage>
</organism>
<reference evidence="1" key="1">
    <citation type="journal article" date="2020" name="Nature">
        <title>Giant virus diversity and host interactions through global metagenomics.</title>
        <authorList>
            <person name="Schulz F."/>
            <person name="Roux S."/>
            <person name="Paez-Espino D."/>
            <person name="Jungbluth S."/>
            <person name="Walsh D.A."/>
            <person name="Denef V.J."/>
            <person name="McMahon K.D."/>
            <person name="Konstantinidis K.T."/>
            <person name="Eloe-Fadrosh E.A."/>
            <person name="Kyrpides N.C."/>
            <person name="Woyke T."/>
        </authorList>
    </citation>
    <scope>NUCLEOTIDE SEQUENCE</scope>
    <source>
        <strain evidence="1">GVMAG-S-3300011013-78</strain>
    </source>
</reference>
<sequence>MSIQTGLEPIINNCCNSQETSFNELREQIITNFTNCNLSQCSITELRLTKLKESNGRKLIMTRPRFREYFRKELYLRLKINKIVKEKGYNVEDVLFNNDCNWTMVEEVIESCLKIFVEKQKTLIL</sequence>
<name>A0A6C0KHC9_9ZZZZ</name>
<proteinExistence type="predicted"/>
<evidence type="ECO:0000313" key="1">
    <source>
        <dbReference type="EMBL" id="QHU16090.1"/>
    </source>
</evidence>
<dbReference type="AlphaFoldDB" id="A0A6C0KHC9"/>
<dbReference type="EMBL" id="MN740876">
    <property type="protein sequence ID" value="QHU16090.1"/>
    <property type="molecule type" value="Genomic_DNA"/>
</dbReference>
<protein>
    <submittedName>
        <fullName evidence="1">Uncharacterized protein</fullName>
    </submittedName>
</protein>